<dbReference type="PANTHER" id="PTHR36766">
    <property type="entry name" value="PLANT BROAD-SPECTRUM MILDEW RESISTANCE PROTEIN RPW8"/>
    <property type="match status" value="1"/>
</dbReference>
<dbReference type="Proteomes" id="UP000228380">
    <property type="component" value="Unplaced"/>
</dbReference>
<evidence type="ECO:0000259" key="9">
    <source>
        <dbReference type="Pfam" id="PF18052"/>
    </source>
</evidence>
<feature type="domain" description="Disease resistance protein winged helix" evidence="10">
    <location>
        <begin position="514"/>
        <end position="585"/>
    </location>
</feature>
<dbReference type="PRINTS" id="PR00364">
    <property type="entry name" value="DISEASERSIST"/>
</dbReference>
<dbReference type="FunFam" id="3.40.50.300:FF:001091">
    <property type="entry name" value="Probable disease resistance protein At1g61300"/>
    <property type="match status" value="1"/>
</dbReference>
<feature type="compositionally biased region" description="Pro residues" evidence="7">
    <location>
        <begin position="52"/>
        <end position="64"/>
    </location>
</feature>
<dbReference type="InterPro" id="IPR003591">
    <property type="entry name" value="Leu-rich_rpt_typical-subtyp"/>
</dbReference>
<sequence length="1169" mass="133071">MSPEVVTSRPKAQIFPVQNKYINPGFRPHSSLSLLSASSTKSTDAKAKSSFRPPPPPPPPPPPILLSATARPMALWTLICEVLWWWNLLVPRAGKVVDACFGVLSWVNSLSCLLDVQADLRKLRHTVDRIHDLLQDAEETRFIEESHVRLWLSGLKDIAFDAEDLLDEIQTRVNVSKLQDSRKRKRPWHFFSVSPVLRRWLISREIAKIWEKYRAITEHRDYLPRREGEYRRKAQVREERLPPEAGSLQGEPLIVGIDNKKRELVQLLISGGGDGVAVVSVLGAGGIGKTTLARLAFGDQAVVNLFPLKFWIGLSQGFDVKKTTKEIIEVMTAERCDASNLELLQRRLQQLVSGRKFLLVLDGVWNEEQYYWEMLRAPLMAGGNGSRILVTTRSELVSKNMRTLPPIHLNGLEEEHCWSLFRDLAFKRGAWDRHQNLVEIGREIVEKCQGLPLAVQSIGGLLYNKTDEEEWRSVLSDLPDPEPDDDAYRMLPTLKVSYDHLPLHLKQCFAFCSIFPNGYEFDRDELVKLWIAVGLVKPRGMRPLENIGGKYFDYLLWRSFFHISSSSNQQSKRKYKMPGLIYELAQSFSEHQCLRFENNAVHGESENSRYVVSSLQNMDPIAFQKIYENQGLRSFILLPENGVPMKQVPNHLFRNLKHLRALDLRQNELVALPDAIGNLIHLRFLNLYGTQIERLPESVSNLYNLQVLELGECNKLLELPKGTSNLVNLRHLGLHLNWDKHRNRWIDLISMPPGIGQLTSLRTLSRFSVSGESGCGLGQLKDLDLRGELCISKLENVVNVNDAADANLRNKKYIDFLMLRWSESTYSNSLAESGEQVIKNLHPHTNIRTLWIDNYNGTSFPDWLQDQSFSNLDTLRLSNCRRCGVLPLVGKLPQLRNLYLEGLPEVQYMGCVVPDNGNTMGFPLLEMLFIANMRSLESWYEVIQGEMACLKKLVISYCPKIKELSHLPRSLEYFEMRNCQKLLSLPVLPLLQELVIKGGTGEIIRWIHQLTSLSSLTVSQLSRVKSLPRGYLHNLKVLRELKIEGCDKLKSVALQDLASLELLEISSCQKLSSFGDGGLPATLKEFRLRFCDNLKSLPTRMHLLPSLNHMEICNVPMLTSLPTEGLPYSLKYLAISGCALLQRCCERNGADWPKIQHIPLRDICDSSSS</sequence>
<gene>
    <name evidence="13" type="primary">LOC103697351</name>
</gene>
<dbReference type="OrthoDB" id="2973320at2759"/>
<keyword evidence="4" id="KW-0547">Nucleotide-binding</keyword>
<feature type="domain" description="Disease resistance N-terminal" evidence="9">
    <location>
        <begin position="113"/>
        <end position="184"/>
    </location>
</feature>
<dbReference type="KEGG" id="pda:103697351"/>
<dbReference type="SMART" id="SM00369">
    <property type="entry name" value="LRR_TYP"/>
    <property type="match status" value="3"/>
</dbReference>
<dbReference type="SUPFAM" id="SSF52058">
    <property type="entry name" value="L domain-like"/>
    <property type="match status" value="2"/>
</dbReference>
<accession>A0A8B7BI63</accession>
<evidence type="ECO:0000256" key="5">
    <source>
        <dbReference type="ARBA" id="ARBA00022821"/>
    </source>
</evidence>
<dbReference type="InterPro" id="IPR041118">
    <property type="entry name" value="Rx_N"/>
</dbReference>
<proteinExistence type="inferred from homology"/>
<dbReference type="Pfam" id="PF13855">
    <property type="entry name" value="LRR_8"/>
    <property type="match status" value="1"/>
</dbReference>
<dbReference type="Pfam" id="PF18052">
    <property type="entry name" value="Rx_N"/>
    <property type="match status" value="1"/>
</dbReference>
<evidence type="ECO:0000256" key="4">
    <source>
        <dbReference type="ARBA" id="ARBA00022741"/>
    </source>
</evidence>
<keyword evidence="6" id="KW-0067">ATP-binding</keyword>
<evidence type="ECO:0000259" key="10">
    <source>
        <dbReference type="Pfam" id="PF23559"/>
    </source>
</evidence>
<keyword evidence="12" id="KW-1185">Reference proteome</keyword>
<dbReference type="GO" id="GO:0006952">
    <property type="term" value="P:defense response"/>
    <property type="evidence" value="ECO:0007669"/>
    <property type="project" value="UniProtKB-KW"/>
</dbReference>
<dbReference type="GO" id="GO:0043531">
    <property type="term" value="F:ADP binding"/>
    <property type="evidence" value="ECO:0007669"/>
    <property type="project" value="InterPro"/>
</dbReference>
<dbReference type="Gene3D" id="1.20.5.4130">
    <property type="match status" value="1"/>
</dbReference>
<feature type="region of interest" description="Disordered" evidence="7">
    <location>
        <begin position="35"/>
        <end position="64"/>
    </location>
</feature>
<dbReference type="GO" id="GO:0005524">
    <property type="term" value="F:ATP binding"/>
    <property type="evidence" value="ECO:0007669"/>
    <property type="project" value="UniProtKB-KW"/>
</dbReference>
<dbReference type="Pfam" id="PF23559">
    <property type="entry name" value="WHD_DRP"/>
    <property type="match status" value="1"/>
</dbReference>
<keyword evidence="5" id="KW-0611">Plant defense</keyword>
<dbReference type="InterPro" id="IPR027417">
    <property type="entry name" value="P-loop_NTPase"/>
</dbReference>
<dbReference type="InterPro" id="IPR042197">
    <property type="entry name" value="Apaf_helical"/>
</dbReference>
<reference evidence="13" key="1">
    <citation type="submission" date="2025-08" db="UniProtKB">
        <authorList>
            <consortium name="RefSeq"/>
        </authorList>
    </citation>
    <scope>IDENTIFICATION</scope>
    <source>
        <tissue evidence="13">Young leaves</tissue>
    </source>
</reference>
<dbReference type="Gene3D" id="3.40.50.300">
    <property type="entry name" value="P-loop containing nucleotide triphosphate hydrolases"/>
    <property type="match status" value="1"/>
</dbReference>
<dbReference type="Gene3D" id="1.10.10.10">
    <property type="entry name" value="Winged helix-like DNA-binding domain superfamily/Winged helix DNA-binding domain"/>
    <property type="match status" value="1"/>
</dbReference>
<dbReference type="RefSeq" id="XP_008777414.2">
    <property type="nucleotide sequence ID" value="XM_008779192.4"/>
</dbReference>
<dbReference type="Pfam" id="PF00931">
    <property type="entry name" value="NB-ARC"/>
    <property type="match status" value="1"/>
</dbReference>
<protein>
    <submittedName>
        <fullName evidence="13">Disease resistance protein RGA1</fullName>
    </submittedName>
</protein>
<dbReference type="SUPFAM" id="SSF101447">
    <property type="entry name" value="Formin homology 2 domain (FH2 domain)"/>
    <property type="match status" value="1"/>
</dbReference>
<name>A0A8B7BI63_PHODC</name>
<dbReference type="GeneID" id="103697351"/>
<dbReference type="AlphaFoldDB" id="A0A8B7BI63"/>
<dbReference type="Gene3D" id="1.10.8.430">
    <property type="entry name" value="Helical domain of apoptotic protease-activating factors"/>
    <property type="match status" value="1"/>
</dbReference>
<dbReference type="SUPFAM" id="SSF52540">
    <property type="entry name" value="P-loop containing nucleoside triphosphate hydrolases"/>
    <property type="match status" value="1"/>
</dbReference>
<evidence type="ECO:0000256" key="3">
    <source>
        <dbReference type="ARBA" id="ARBA00022737"/>
    </source>
</evidence>
<dbReference type="PANTHER" id="PTHR36766:SF40">
    <property type="entry name" value="DISEASE RESISTANCE PROTEIN RGA3"/>
    <property type="match status" value="1"/>
</dbReference>
<dbReference type="Pfam" id="PF25019">
    <property type="entry name" value="LRR_R13L1-DRL21"/>
    <property type="match status" value="1"/>
</dbReference>
<evidence type="ECO:0000256" key="1">
    <source>
        <dbReference type="ARBA" id="ARBA00008894"/>
    </source>
</evidence>
<dbReference type="Gene3D" id="3.80.10.10">
    <property type="entry name" value="Ribonuclease Inhibitor"/>
    <property type="match status" value="4"/>
</dbReference>
<evidence type="ECO:0000256" key="7">
    <source>
        <dbReference type="SAM" id="MobiDB-lite"/>
    </source>
</evidence>
<dbReference type="InterPro" id="IPR032675">
    <property type="entry name" value="LRR_dom_sf"/>
</dbReference>
<keyword evidence="3" id="KW-0677">Repeat</keyword>
<evidence type="ECO:0000313" key="12">
    <source>
        <dbReference type="Proteomes" id="UP000228380"/>
    </source>
</evidence>
<dbReference type="InterPro" id="IPR036388">
    <property type="entry name" value="WH-like_DNA-bd_sf"/>
</dbReference>
<evidence type="ECO:0000256" key="2">
    <source>
        <dbReference type="ARBA" id="ARBA00022614"/>
    </source>
</evidence>
<evidence type="ECO:0000256" key="6">
    <source>
        <dbReference type="ARBA" id="ARBA00022840"/>
    </source>
</evidence>
<evidence type="ECO:0000259" key="8">
    <source>
        <dbReference type="Pfam" id="PF00931"/>
    </source>
</evidence>
<dbReference type="InterPro" id="IPR002182">
    <property type="entry name" value="NB-ARC"/>
</dbReference>
<feature type="domain" description="R13L1/DRL21-like LRR repeat region" evidence="11">
    <location>
        <begin position="777"/>
        <end position="902"/>
    </location>
</feature>
<feature type="domain" description="NB-ARC" evidence="8">
    <location>
        <begin position="259"/>
        <end position="428"/>
    </location>
</feature>
<keyword evidence="2" id="KW-0433">Leucine-rich repeat</keyword>
<organism evidence="12 13">
    <name type="scientific">Phoenix dactylifera</name>
    <name type="common">Date palm</name>
    <dbReference type="NCBI Taxonomy" id="42345"/>
    <lineage>
        <taxon>Eukaryota</taxon>
        <taxon>Viridiplantae</taxon>
        <taxon>Streptophyta</taxon>
        <taxon>Embryophyta</taxon>
        <taxon>Tracheophyta</taxon>
        <taxon>Spermatophyta</taxon>
        <taxon>Magnoliopsida</taxon>
        <taxon>Liliopsida</taxon>
        <taxon>Arecaceae</taxon>
        <taxon>Coryphoideae</taxon>
        <taxon>Phoeniceae</taxon>
        <taxon>Phoenix</taxon>
    </lineage>
</organism>
<evidence type="ECO:0000313" key="13">
    <source>
        <dbReference type="RefSeq" id="XP_008777414.2"/>
    </source>
</evidence>
<evidence type="ECO:0000259" key="11">
    <source>
        <dbReference type="Pfam" id="PF25019"/>
    </source>
</evidence>
<dbReference type="InterPro" id="IPR056789">
    <property type="entry name" value="LRR_R13L1-DRL21"/>
</dbReference>
<dbReference type="GO" id="GO:0051707">
    <property type="term" value="P:response to other organism"/>
    <property type="evidence" value="ECO:0007669"/>
    <property type="project" value="UniProtKB-ARBA"/>
</dbReference>
<dbReference type="InterPro" id="IPR058922">
    <property type="entry name" value="WHD_DRP"/>
</dbReference>
<comment type="similarity">
    <text evidence="1">Belongs to the disease resistance NB-LRR family.</text>
</comment>
<dbReference type="InterPro" id="IPR001611">
    <property type="entry name" value="Leu-rich_rpt"/>
</dbReference>